<dbReference type="OMA" id="DERMITS"/>
<dbReference type="Proteomes" id="UP000007110">
    <property type="component" value="Unassembled WGS sequence"/>
</dbReference>
<evidence type="ECO:0000313" key="3">
    <source>
        <dbReference type="EnsemblMetazoa" id="XP_030845795"/>
    </source>
</evidence>
<organism evidence="3 4">
    <name type="scientific">Strongylocentrotus purpuratus</name>
    <name type="common">Purple sea urchin</name>
    <dbReference type="NCBI Taxonomy" id="7668"/>
    <lineage>
        <taxon>Eukaryota</taxon>
        <taxon>Metazoa</taxon>
        <taxon>Echinodermata</taxon>
        <taxon>Eleutherozoa</taxon>
        <taxon>Echinozoa</taxon>
        <taxon>Echinoidea</taxon>
        <taxon>Euechinoidea</taxon>
        <taxon>Echinacea</taxon>
        <taxon>Camarodonta</taxon>
        <taxon>Echinidea</taxon>
        <taxon>Strongylocentrotidae</taxon>
        <taxon>Strongylocentrotus</taxon>
    </lineage>
</organism>
<dbReference type="GO" id="GO:0061630">
    <property type="term" value="F:ubiquitin protein ligase activity"/>
    <property type="evidence" value="ECO:0000318"/>
    <property type="project" value="GO_Central"/>
</dbReference>
<feature type="domain" description="B box-type" evidence="2">
    <location>
        <begin position="34"/>
        <end position="81"/>
    </location>
</feature>
<dbReference type="Gene3D" id="3.30.160.60">
    <property type="entry name" value="Classic Zinc Finger"/>
    <property type="match status" value="1"/>
</dbReference>
<evidence type="ECO:0000256" key="1">
    <source>
        <dbReference type="PROSITE-ProRule" id="PRU00024"/>
    </source>
</evidence>
<dbReference type="InterPro" id="IPR047153">
    <property type="entry name" value="TRIM45/56/19-like"/>
</dbReference>
<dbReference type="FunCoup" id="A0A7M7P4S0">
    <property type="interactions" value="18"/>
</dbReference>
<evidence type="ECO:0000259" key="2">
    <source>
        <dbReference type="PROSITE" id="PS50119"/>
    </source>
</evidence>
<dbReference type="SUPFAM" id="SSF69322">
    <property type="entry name" value="Tricorn protease domain 2"/>
    <property type="match status" value="1"/>
</dbReference>
<proteinExistence type="predicted"/>
<protein>
    <recommendedName>
        <fullName evidence="2">B box-type domain-containing protein</fullName>
    </recommendedName>
</protein>
<keyword evidence="1" id="KW-0479">Metal-binding</keyword>
<accession>A0A7M7P4S0</accession>
<dbReference type="PROSITE" id="PS50119">
    <property type="entry name" value="ZF_BBOX"/>
    <property type="match status" value="1"/>
</dbReference>
<keyword evidence="4" id="KW-1185">Reference proteome</keyword>
<dbReference type="EnsemblMetazoa" id="XM_030989935">
    <property type="protein sequence ID" value="XP_030845795"/>
    <property type="gene ID" value="LOC115925891"/>
</dbReference>
<evidence type="ECO:0000313" key="4">
    <source>
        <dbReference type="Proteomes" id="UP000007110"/>
    </source>
</evidence>
<dbReference type="InParanoid" id="A0A7M7P4S0"/>
<reference evidence="3" key="2">
    <citation type="submission" date="2021-01" db="UniProtKB">
        <authorList>
            <consortium name="EnsemblMetazoa"/>
        </authorList>
    </citation>
    <scope>IDENTIFICATION</scope>
</reference>
<reference evidence="4" key="1">
    <citation type="submission" date="2015-02" db="EMBL/GenBank/DDBJ databases">
        <title>Genome sequencing for Strongylocentrotus purpuratus.</title>
        <authorList>
            <person name="Murali S."/>
            <person name="Liu Y."/>
            <person name="Vee V."/>
            <person name="English A."/>
            <person name="Wang M."/>
            <person name="Skinner E."/>
            <person name="Han Y."/>
            <person name="Muzny D.M."/>
            <person name="Worley K.C."/>
            <person name="Gibbs R.A."/>
        </authorList>
    </citation>
    <scope>NUCLEOTIDE SEQUENCE</scope>
</reference>
<dbReference type="GO" id="GO:0008270">
    <property type="term" value="F:zinc ion binding"/>
    <property type="evidence" value="ECO:0007669"/>
    <property type="project" value="UniProtKB-KW"/>
</dbReference>
<keyword evidence="1" id="KW-0863">Zinc-finger</keyword>
<dbReference type="RefSeq" id="XP_030845795.1">
    <property type="nucleotide sequence ID" value="XM_030989935.1"/>
</dbReference>
<dbReference type="PANTHER" id="PTHR25462:SF296">
    <property type="entry name" value="MEIOTIC P26, ISOFORM F"/>
    <property type="match status" value="1"/>
</dbReference>
<dbReference type="PANTHER" id="PTHR25462">
    <property type="entry name" value="BONUS, ISOFORM C-RELATED"/>
    <property type="match status" value="1"/>
</dbReference>
<dbReference type="GeneID" id="115925891"/>
<name>A0A7M7P4S0_STRPU</name>
<dbReference type="InterPro" id="IPR000315">
    <property type="entry name" value="Znf_B-box"/>
</dbReference>
<dbReference type="KEGG" id="spu:115925891"/>
<dbReference type="AlphaFoldDB" id="A0A7M7P4S0"/>
<dbReference type="SUPFAM" id="SSF57845">
    <property type="entry name" value="B-box zinc-binding domain"/>
    <property type="match status" value="1"/>
</dbReference>
<sequence>MCTTCLDIHNKWPPLGKHRVVSVEDVREGRVVLEKEVYCQEHKADKKKHLCNDVCITCKKFICLRCRLLNHENKGHTVQNTEEYNASTKNEIESLQARGKMKVTPIKVRLFCIKNQEKRVIDHFDGNTEVINKTYRESLNKLNEWKASLDNQLDAQKVKLYKRLDEMQDVDERMITSIESASVLAGNSMKAPLEDDIIVIRDTLSGELKNVLDRDDPQMELATDVANQAEQLIFTPNNQYDQLNIGEVRFMKYELECDVELSKKDYMNGMTATPDGRMAVGYSSGGIDIFSADGHLQKTVLNEVRIGRLGYLSDGRYVVLNDTDRLTLYTQEFEKLDVSFDTQSKDVVGFGRLTVDSNDLIFVGYSSATKIQVFSPAGGKAIIEIPCEVYEPWQILSYNDVLIINCVNAVRIIDKVGNVKHNVEKSNVYPFPAVSQNNSILIAWVKHDDGLVSIDEYTSNLKYVQTLISDHRIENPNTRVWYYLREFPSGEIAFCTPGRLYIFKETTTPCSP</sequence>
<dbReference type="GO" id="GO:0005654">
    <property type="term" value="C:nucleoplasm"/>
    <property type="evidence" value="ECO:0000318"/>
    <property type="project" value="GO_Central"/>
</dbReference>
<keyword evidence="1" id="KW-0862">Zinc</keyword>